<accession>A0A392TAN5</accession>
<sequence length="54" mass="5982">MIEVRTGSGGSSGMEVRDRGMPEHIQHFHLKKAFEVCGMLENVHVASKRNVKGC</sequence>
<name>A0A392TAN5_9FABA</name>
<reference evidence="1 2" key="1">
    <citation type="journal article" date="2018" name="Front. Plant Sci.">
        <title>Red Clover (Trifolium pratense) and Zigzag Clover (T. medium) - A Picture of Genomic Similarities and Differences.</title>
        <authorList>
            <person name="Dluhosova J."/>
            <person name="Istvanek J."/>
            <person name="Nedelnik J."/>
            <person name="Repkova J."/>
        </authorList>
    </citation>
    <scope>NUCLEOTIDE SEQUENCE [LARGE SCALE GENOMIC DNA]</scope>
    <source>
        <strain evidence="2">cv. 10/8</strain>
        <tissue evidence="1">Leaf</tissue>
    </source>
</reference>
<dbReference type="AlphaFoldDB" id="A0A392TAN5"/>
<dbReference type="EMBL" id="LXQA010530014">
    <property type="protein sequence ID" value="MCI57497.1"/>
    <property type="molecule type" value="Genomic_DNA"/>
</dbReference>
<keyword evidence="2" id="KW-1185">Reference proteome</keyword>
<comment type="caution">
    <text evidence="1">The sequence shown here is derived from an EMBL/GenBank/DDBJ whole genome shotgun (WGS) entry which is preliminary data.</text>
</comment>
<protein>
    <submittedName>
        <fullName evidence="1">Uncharacterized protein</fullName>
    </submittedName>
</protein>
<dbReference type="Proteomes" id="UP000265520">
    <property type="component" value="Unassembled WGS sequence"/>
</dbReference>
<evidence type="ECO:0000313" key="2">
    <source>
        <dbReference type="Proteomes" id="UP000265520"/>
    </source>
</evidence>
<proteinExistence type="predicted"/>
<feature type="non-terminal residue" evidence="1">
    <location>
        <position position="54"/>
    </location>
</feature>
<organism evidence="1 2">
    <name type="scientific">Trifolium medium</name>
    <dbReference type="NCBI Taxonomy" id="97028"/>
    <lineage>
        <taxon>Eukaryota</taxon>
        <taxon>Viridiplantae</taxon>
        <taxon>Streptophyta</taxon>
        <taxon>Embryophyta</taxon>
        <taxon>Tracheophyta</taxon>
        <taxon>Spermatophyta</taxon>
        <taxon>Magnoliopsida</taxon>
        <taxon>eudicotyledons</taxon>
        <taxon>Gunneridae</taxon>
        <taxon>Pentapetalae</taxon>
        <taxon>rosids</taxon>
        <taxon>fabids</taxon>
        <taxon>Fabales</taxon>
        <taxon>Fabaceae</taxon>
        <taxon>Papilionoideae</taxon>
        <taxon>50 kb inversion clade</taxon>
        <taxon>NPAAA clade</taxon>
        <taxon>Hologalegina</taxon>
        <taxon>IRL clade</taxon>
        <taxon>Trifolieae</taxon>
        <taxon>Trifolium</taxon>
    </lineage>
</organism>
<evidence type="ECO:0000313" key="1">
    <source>
        <dbReference type="EMBL" id="MCI57497.1"/>
    </source>
</evidence>